<proteinExistence type="predicted"/>
<sequence>MGPITNTSIGGLILTAGVTNANLYAMIEIFVIFNGEYVLLDGSDVTIEKDNSPLLPGNYYIDSPPNFLVDPIRIDNETPLTRMISQKTGTRVQAFRDAVRSRDRRCVITRQVAISANRGRWDGFEASHILPSAFEGLWNDYNYGRWITNPLNGEKIKGGKINSDNYKIVCFDCDGNGIAETHFDQRPPDDPQRPAEQLLRWHFRQAVLHDLPSGSDIMVSILEGPKAAKRMEFEMFSRLATQFDLTK</sequence>
<feature type="domain" description="DUF7881" evidence="1">
    <location>
        <begin position="6"/>
        <end position="63"/>
    </location>
</feature>
<evidence type="ECO:0000313" key="3">
    <source>
        <dbReference type="Proteomes" id="UP000824998"/>
    </source>
</evidence>
<gene>
    <name evidence="2" type="ORF">BJ875DRAFT_537185</name>
</gene>
<dbReference type="EMBL" id="MU251680">
    <property type="protein sequence ID" value="KAG9230356.1"/>
    <property type="molecule type" value="Genomic_DNA"/>
</dbReference>
<dbReference type="AlphaFoldDB" id="A0A9P8C2V9"/>
<evidence type="ECO:0000259" key="1">
    <source>
        <dbReference type="Pfam" id="PF25324"/>
    </source>
</evidence>
<accession>A0A9P8C2V9</accession>
<name>A0A9P8C2V9_9HELO</name>
<organism evidence="2 3">
    <name type="scientific">Amylocarpus encephaloides</name>
    <dbReference type="NCBI Taxonomy" id="45428"/>
    <lineage>
        <taxon>Eukaryota</taxon>
        <taxon>Fungi</taxon>
        <taxon>Dikarya</taxon>
        <taxon>Ascomycota</taxon>
        <taxon>Pezizomycotina</taxon>
        <taxon>Leotiomycetes</taxon>
        <taxon>Helotiales</taxon>
        <taxon>Helotiales incertae sedis</taxon>
        <taxon>Amylocarpus</taxon>
    </lineage>
</organism>
<dbReference type="InterPro" id="IPR057203">
    <property type="entry name" value="DUF7881"/>
</dbReference>
<reference evidence="2" key="1">
    <citation type="journal article" date="2021" name="IMA Fungus">
        <title>Genomic characterization of three marine fungi, including Emericellopsis atlantica sp. nov. with signatures of a generalist lifestyle and marine biomass degradation.</title>
        <authorList>
            <person name="Hagestad O.C."/>
            <person name="Hou L."/>
            <person name="Andersen J.H."/>
            <person name="Hansen E.H."/>
            <person name="Altermark B."/>
            <person name="Li C."/>
            <person name="Kuhnert E."/>
            <person name="Cox R.J."/>
            <person name="Crous P.W."/>
            <person name="Spatafora J.W."/>
            <person name="Lail K."/>
            <person name="Amirebrahimi M."/>
            <person name="Lipzen A."/>
            <person name="Pangilinan J."/>
            <person name="Andreopoulos W."/>
            <person name="Hayes R.D."/>
            <person name="Ng V."/>
            <person name="Grigoriev I.V."/>
            <person name="Jackson S.A."/>
            <person name="Sutton T.D.S."/>
            <person name="Dobson A.D.W."/>
            <person name="Rama T."/>
        </authorList>
    </citation>
    <scope>NUCLEOTIDE SEQUENCE</scope>
    <source>
        <strain evidence="2">TRa018bII</strain>
    </source>
</reference>
<dbReference type="OrthoDB" id="3433692at2759"/>
<comment type="caution">
    <text evidence="2">The sequence shown here is derived from an EMBL/GenBank/DDBJ whole genome shotgun (WGS) entry which is preliminary data.</text>
</comment>
<keyword evidence="3" id="KW-1185">Reference proteome</keyword>
<dbReference type="Proteomes" id="UP000824998">
    <property type="component" value="Unassembled WGS sequence"/>
</dbReference>
<evidence type="ECO:0000313" key="2">
    <source>
        <dbReference type="EMBL" id="KAG9230356.1"/>
    </source>
</evidence>
<protein>
    <recommendedName>
        <fullName evidence="1">DUF7881 domain-containing protein</fullName>
    </recommendedName>
</protein>
<dbReference type="Pfam" id="PF25324">
    <property type="entry name" value="DUF7881"/>
    <property type="match status" value="1"/>
</dbReference>